<dbReference type="Pfam" id="PF13445">
    <property type="entry name" value="zf-RING_UBOX"/>
    <property type="match status" value="1"/>
</dbReference>
<comment type="caution">
    <text evidence="7">The sequence shown here is derived from an EMBL/GenBank/DDBJ whole genome shotgun (WGS) entry which is preliminary data.</text>
</comment>
<accession>A0A2G5UNA2</accession>
<keyword evidence="1" id="KW-0479">Metal-binding</keyword>
<dbReference type="PROSITE" id="PS00518">
    <property type="entry name" value="ZF_RING_1"/>
    <property type="match status" value="1"/>
</dbReference>
<evidence type="ECO:0000259" key="6">
    <source>
        <dbReference type="PROSITE" id="PS50089"/>
    </source>
</evidence>
<keyword evidence="5" id="KW-1133">Transmembrane helix</keyword>
<keyword evidence="3" id="KW-0862">Zinc</keyword>
<dbReference type="SUPFAM" id="SSF57850">
    <property type="entry name" value="RING/U-box"/>
    <property type="match status" value="1"/>
</dbReference>
<dbReference type="InterPro" id="IPR052667">
    <property type="entry name" value="E3_ubiquitin-ligase_RING"/>
</dbReference>
<dbReference type="Gene3D" id="3.30.40.10">
    <property type="entry name" value="Zinc/RING finger domain, C3HC4 (zinc finger)"/>
    <property type="match status" value="1"/>
</dbReference>
<keyword evidence="8" id="KW-1185">Reference proteome</keyword>
<dbReference type="PANTHER" id="PTHR47156:SF9">
    <property type="entry name" value="PROTEIN CBG26870"/>
    <property type="match status" value="1"/>
</dbReference>
<dbReference type="SMART" id="SM00184">
    <property type="entry name" value="RING"/>
    <property type="match status" value="1"/>
</dbReference>
<dbReference type="PROSITE" id="PS50089">
    <property type="entry name" value="ZF_RING_2"/>
    <property type="match status" value="1"/>
</dbReference>
<organism evidence="7 8">
    <name type="scientific">Caenorhabditis nigoni</name>
    <dbReference type="NCBI Taxonomy" id="1611254"/>
    <lineage>
        <taxon>Eukaryota</taxon>
        <taxon>Metazoa</taxon>
        <taxon>Ecdysozoa</taxon>
        <taxon>Nematoda</taxon>
        <taxon>Chromadorea</taxon>
        <taxon>Rhabditida</taxon>
        <taxon>Rhabditina</taxon>
        <taxon>Rhabditomorpha</taxon>
        <taxon>Rhabditoidea</taxon>
        <taxon>Rhabditidae</taxon>
        <taxon>Peloderinae</taxon>
        <taxon>Caenorhabditis</taxon>
    </lineage>
</organism>
<evidence type="ECO:0000256" key="1">
    <source>
        <dbReference type="ARBA" id="ARBA00022723"/>
    </source>
</evidence>
<keyword evidence="2 4" id="KW-0863">Zinc-finger</keyword>
<evidence type="ECO:0000256" key="5">
    <source>
        <dbReference type="SAM" id="Phobius"/>
    </source>
</evidence>
<evidence type="ECO:0000256" key="4">
    <source>
        <dbReference type="PROSITE-ProRule" id="PRU00175"/>
    </source>
</evidence>
<name>A0A2G5UNA2_9PELO</name>
<reference evidence="8" key="1">
    <citation type="submission" date="2017-10" db="EMBL/GenBank/DDBJ databases">
        <title>Rapid genome shrinkage in a self-fertile nematode reveals novel sperm competition proteins.</title>
        <authorList>
            <person name="Yin D."/>
            <person name="Schwarz E.M."/>
            <person name="Thomas C.G."/>
            <person name="Felde R.L."/>
            <person name="Korf I.F."/>
            <person name="Cutter A.D."/>
            <person name="Schartner C.M."/>
            <person name="Ralston E.J."/>
            <person name="Meyer B.J."/>
            <person name="Haag E.S."/>
        </authorList>
    </citation>
    <scope>NUCLEOTIDE SEQUENCE [LARGE SCALE GENOMIC DNA]</scope>
    <source>
        <strain evidence="8">JU1422</strain>
    </source>
</reference>
<feature type="domain" description="RING-type" evidence="6">
    <location>
        <begin position="98"/>
        <end position="144"/>
    </location>
</feature>
<evidence type="ECO:0000313" key="7">
    <source>
        <dbReference type="EMBL" id="PIC41055.1"/>
    </source>
</evidence>
<protein>
    <recommendedName>
        <fullName evidence="6">RING-type domain-containing protein</fullName>
    </recommendedName>
</protein>
<dbReference type="InterPro" id="IPR013083">
    <property type="entry name" value="Znf_RING/FYVE/PHD"/>
</dbReference>
<dbReference type="InterPro" id="IPR001841">
    <property type="entry name" value="Znf_RING"/>
</dbReference>
<proteinExistence type="predicted"/>
<feature type="transmembrane region" description="Helical" evidence="5">
    <location>
        <begin position="25"/>
        <end position="49"/>
    </location>
</feature>
<dbReference type="OrthoDB" id="5876733at2759"/>
<dbReference type="AlphaFoldDB" id="A0A2G5UNA2"/>
<evidence type="ECO:0000313" key="8">
    <source>
        <dbReference type="Proteomes" id="UP000230233"/>
    </source>
</evidence>
<dbReference type="EMBL" id="PDUG01000003">
    <property type="protein sequence ID" value="PIC41055.1"/>
    <property type="molecule type" value="Genomic_DNA"/>
</dbReference>
<keyword evidence="5" id="KW-0472">Membrane</keyword>
<evidence type="ECO:0000256" key="3">
    <source>
        <dbReference type="ARBA" id="ARBA00022833"/>
    </source>
</evidence>
<evidence type="ECO:0000256" key="2">
    <source>
        <dbReference type="ARBA" id="ARBA00022771"/>
    </source>
</evidence>
<dbReference type="InterPro" id="IPR017907">
    <property type="entry name" value="Znf_RING_CS"/>
</dbReference>
<sequence>MDFLMIITLFSVSNQLEIPKNQLSLITTVIIWYTVIYLCSFLEFFSILVNGIILSNQGEEYEDVEEREGPINEEAGTVIPEEDPEDENLEVDETLPTCNICMLNYSNPTVIPLILIGCGHTVCQKCVRKIPRDQNKTILCPFCRQPTNYQDDPDVQLPKNFAILEMIERN</sequence>
<gene>
    <name evidence="7" type="primary">Cnig_chr_III.g8600</name>
    <name evidence="7" type="ORF">B9Z55_008600</name>
</gene>
<dbReference type="InterPro" id="IPR027370">
    <property type="entry name" value="Znf-RING_euk"/>
</dbReference>
<dbReference type="PANTHER" id="PTHR47156">
    <property type="entry name" value="PROTEIN CBG20824"/>
    <property type="match status" value="1"/>
</dbReference>
<dbReference type="Proteomes" id="UP000230233">
    <property type="component" value="Chromosome III"/>
</dbReference>
<dbReference type="GO" id="GO:0008270">
    <property type="term" value="F:zinc ion binding"/>
    <property type="evidence" value="ECO:0007669"/>
    <property type="project" value="UniProtKB-KW"/>
</dbReference>
<keyword evidence="5" id="KW-0812">Transmembrane</keyword>